<gene>
    <name evidence="10" type="primary">cydD</name>
    <name evidence="10" type="ORF">O6P33_09355</name>
</gene>
<evidence type="ECO:0000259" key="9">
    <source>
        <dbReference type="PROSITE" id="PS50929"/>
    </source>
</evidence>
<proteinExistence type="predicted"/>
<keyword evidence="3" id="KW-0547">Nucleotide-binding</keyword>
<dbReference type="Gene3D" id="3.40.50.300">
    <property type="entry name" value="P-loop containing nucleotide triphosphate hydrolases"/>
    <property type="match status" value="1"/>
</dbReference>
<dbReference type="InterPro" id="IPR039421">
    <property type="entry name" value="Type_1_exporter"/>
</dbReference>
<dbReference type="InterPro" id="IPR036640">
    <property type="entry name" value="ABC1_TM_sf"/>
</dbReference>
<dbReference type="GO" id="GO:0016887">
    <property type="term" value="F:ATP hydrolysis activity"/>
    <property type="evidence" value="ECO:0007669"/>
    <property type="project" value="InterPro"/>
</dbReference>
<keyword evidence="4" id="KW-0067">ATP-binding</keyword>
<evidence type="ECO:0000256" key="3">
    <source>
        <dbReference type="ARBA" id="ARBA00022741"/>
    </source>
</evidence>
<dbReference type="PROSITE" id="PS50893">
    <property type="entry name" value="ABC_TRANSPORTER_2"/>
    <property type="match status" value="1"/>
</dbReference>
<organism evidence="10 11">
    <name type="scientific">Denitrificimonas caeni</name>
    <dbReference type="NCBI Taxonomy" id="521720"/>
    <lineage>
        <taxon>Bacteria</taxon>
        <taxon>Pseudomonadati</taxon>
        <taxon>Pseudomonadota</taxon>
        <taxon>Gammaproteobacteria</taxon>
        <taxon>Pseudomonadales</taxon>
        <taxon>Pseudomonadaceae</taxon>
        <taxon>Denitrificimonas</taxon>
    </lineage>
</organism>
<feature type="transmembrane region" description="Helical" evidence="7">
    <location>
        <begin position="254"/>
        <end position="279"/>
    </location>
</feature>
<feature type="transmembrane region" description="Helical" evidence="7">
    <location>
        <begin position="176"/>
        <end position="197"/>
    </location>
</feature>
<dbReference type="CDD" id="cd18584">
    <property type="entry name" value="ABC_6TM_AarD_CydD"/>
    <property type="match status" value="1"/>
</dbReference>
<dbReference type="PANTHER" id="PTHR24221:SF261">
    <property type="entry name" value="GLUTATHIONE_L-CYSTEINE TRANSPORT SYSTEM ATP-BINDING_PERMEASE PROTEIN CYDD"/>
    <property type="match status" value="1"/>
</dbReference>
<dbReference type="GO" id="GO:0005886">
    <property type="term" value="C:plasma membrane"/>
    <property type="evidence" value="ECO:0007669"/>
    <property type="project" value="UniProtKB-SubCell"/>
</dbReference>
<dbReference type="InterPro" id="IPR017871">
    <property type="entry name" value="ABC_transporter-like_CS"/>
</dbReference>
<dbReference type="GO" id="GO:0140359">
    <property type="term" value="F:ABC-type transporter activity"/>
    <property type="evidence" value="ECO:0007669"/>
    <property type="project" value="InterPro"/>
</dbReference>
<dbReference type="PROSITE" id="PS00211">
    <property type="entry name" value="ABC_TRANSPORTER_1"/>
    <property type="match status" value="1"/>
</dbReference>
<feature type="transmembrane region" description="Helical" evidence="7">
    <location>
        <begin position="149"/>
        <end position="170"/>
    </location>
</feature>
<feature type="transmembrane region" description="Helical" evidence="7">
    <location>
        <begin position="28"/>
        <end position="53"/>
    </location>
</feature>
<keyword evidence="2 7" id="KW-0812">Transmembrane</keyword>
<dbReference type="Pfam" id="PF00005">
    <property type="entry name" value="ABC_tran"/>
    <property type="match status" value="1"/>
</dbReference>
<dbReference type="AlphaFoldDB" id="A0AAE9VNJ0"/>
<feature type="transmembrane region" description="Helical" evidence="7">
    <location>
        <begin position="65"/>
        <end position="84"/>
    </location>
</feature>
<dbReference type="EMBL" id="CP114976">
    <property type="protein sequence ID" value="WBE24572.1"/>
    <property type="molecule type" value="Genomic_DNA"/>
</dbReference>
<keyword evidence="6 7" id="KW-0472">Membrane</keyword>
<evidence type="ECO:0000256" key="4">
    <source>
        <dbReference type="ARBA" id="ARBA00022840"/>
    </source>
</evidence>
<feature type="domain" description="ABC transporter" evidence="8">
    <location>
        <begin position="358"/>
        <end position="574"/>
    </location>
</feature>
<evidence type="ECO:0000256" key="5">
    <source>
        <dbReference type="ARBA" id="ARBA00022989"/>
    </source>
</evidence>
<reference evidence="10 11" key="1">
    <citation type="submission" date="2022-12" db="EMBL/GenBank/DDBJ databases">
        <title>Coexistence and Characterization of a Novel Tigecycline Resistance gene tet(X) variant and blaNDM-1 in a Pseudomonas caeni Isolate of Chicken Origin.</title>
        <authorList>
            <person name="Lu X."/>
            <person name="Zhang L."/>
            <person name="Li R."/>
            <person name="Wang Z."/>
        </authorList>
    </citation>
    <scope>NUCLEOTIDE SEQUENCE [LARGE SCALE GENOMIC DNA]</scope>
    <source>
        <strain evidence="10 11">CE14</strain>
    </source>
</reference>
<evidence type="ECO:0000256" key="6">
    <source>
        <dbReference type="ARBA" id="ARBA00023136"/>
    </source>
</evidence>
<dbReference type="NCBIfam" id="TIGR02857">
    <property type="entry name" value="CydD"/>
    <property type="match status" value="1"/>
</dbReference>
<feature type="transmembrane region" description="Helical" evidence="7">
    <location>
        <begin position="291"/>
        <end position="311"/>
    </location>
</feature>
<name>A0AAE9VNJ0_9GAMM</name>
<dbReference type="GO" id="GO:0042883">
    <property type="term" value="P:cysteine transport"/>
    <property type="evidence" value="ECO:0007669"/>
    <property type="project" value="InterPro"/>
</dbReference>
<dbReference type="InterPro" id="IPR011527">
    <property type="entry name" value="ABC1_TM_dom"/>
</dbReference>
<dbReference type="PANTHER" id="PTHR24221">
    <property type="entry name" value="ATP-BINDING CASSETTE SUB-FAMILY B"/>
    <property type="match status" value="1"/>
</dbReference>
<keyword evidence="5 7" id="KW-1133">Transmembrane helix</keyword>
<dbReference type="InterPro" id="IPR003439">
    <property type="entry name" value="ABC_transporter-like_ATP-bd"/>
</dbReference>
<dbReference type="SMART" id="SM00382">
    <property type="entry name" value="AAA"/>
    <property type="match status" value="1"/>
</dbReference>
<dbReference type="Gene3D" id="1.20.1560.10">
    <property type="entry name" value="ABC transporter type 1, transmembrane domain"/>
    <property type="match status" value="1"/>
</dbReference>
<evidence type="ECO:0000259" key="8">
    <source>
        <dbReference type="PROSITE" id="PS50893"/>
    </source>
</evidence>
<accession>A0AAE9VNJ0</accession>
<dbReference type="InterPro" id="IPR027417">
    <property type="entry name" value="P-loop_NTPase"/>
</dbReference>
<dbReference type="Pfam" id="PF00664">
    <property type="entry name" value="ABC_membrane"/>
    <property type="match status" value="1"/>
</dbReference>
<feature type="domain" description="ABC transmembrane type-1" evidence="9">
    <location>
        <begin position="30"/>
        <end position="325"/>
    </location>
</feature>
<evidence type="ECO:0000256" key="1">
    <source>
        <dbReference type="ARBA" id="ARBA00004651"/>
    </source>
</evidence>
<evidence type="ECO:0000256" key="7">
    <source>
        <dbReference type="SAM" id="Phobius"/>
    </source>
</evidence>
<dbReference type="SUPFAM" id="SSF90123">
    <property type="entry name" value="ABC transporter transmembrane region"/>
    <property type="match status" value="1"/>
</dbReference>
<dbReference type="InterPro" id="IPR003593">
    <property type="entry name" value="AAA+_ATPase"/>
</dbReference>
<dbReference type="PROSITE" id="PS50929">
    <property type="entry name" value="ABC_TM1F"/>
    <property type="match status" value="1"/>
</dbReference>
<evidence type="ECO:0000313" key="11">
    <source>
        <dbReference type="Proteomes" id="UP001212189"/>
    </source>
</evidence>
<dbReference type="GO" id="GO:0005524">
    <property type="term" value="F:ATP binding"/>
    <property type="evidence" value="ECO:0007669"/>
    <property type="project" value="UniProtKB-KW"/>
</dbReference>
<protein>
    <submittedName>
        <fullName evidence="10">Thiol reductant ABC exporter subunit CydD</fullName>
    </submittedName>
</protein>
<comment type="subcellular location">
    <subcellularLocation>
        <location evidence="1">Cell membrane</location>
        <topology evidence="1">Multi-pass membrane protein</topology>
    </subcellularLocation>
</comment>
<dbReference type="KEGG" id="dce:O6P33_09355"/>
<sequence>MTDQPEKELKRTLRQQLKQIIAPEAKRLHLALIFAVLGALLFIGQSWLLAQLFVGLLNNSQPSTALTAAFGTPYAIALVLCFILRPLAQYTRERLSQTASLNARKSLRKRLLGTLASLGPERQTLGADGALSTQLLEQVDALDGYISRYYVQLYLVLITPLLISIAAFYYSPLAAILMLMTAPLVPIFMILVGGAASRSSQQQMAAMSQLSSRFLDWVRGMPTLQHLQATAQAQDDVDRSASQYRDSTMKVLRLAFLSGAVLELFSSLAIALVALYLGLGLLGVLPWAKGVIPVPYAGALFILLLAPEFYAPLRQLGSDYHAKAEAEGAIEELLPLLEQHTWQHPGQQALQLSAAPALTFSNLSITAHNKRLRLPSIDLQVAAAERIGLHGESGSGKSSLLLALLGFLPYSGRIAVNQHSLLDVLRSDWHRQLGYLAQQPHFKRGSLADNLRLADPAASEQQMLAVLADVDLLTLVEKLPQGLNTALGERGLGLSGGQLSRLAIAQLLLRDAHIWLLDEPTAHLDPETSATIHALLEKLSVGKTLILVSHQWQGLQWLDRHLDLQALHTPQEQS</sequence>
<dbReference type="SUPFAM" id="SSF52540">
    <property type="entry name" value="P-loop containing nucleoside triphosphate hydrolases"/>
    <property type="match status" value="1"/>
</dbReference>
<dbReference type="InterPro" id="IPR014216">
    <property type="entry name" value="ABC_transptr_CydD"/>
</dbReference>
<evidence type="ECO:0000313" key="10">
    <source>
        <dbReference type="EMBL" id="WBE24572.1"/>
    </source>
</evidence>
<keyword evidence="11" id="KW-1185">Reference proteome</keyword>
<dbReference type="RefSeq" id="WP_269817516.1">
    <property type="nucleotide sequence ID" value="NZ_CP114976.1"/>
</dbReference>
<dbReference type="Proteomes" id="UP001212189">
    <property type="component" value="Chromosome"/>
</dbReference>
<dbReference type="GO" id="GO:0034040">
    <property type="term" value="F:ATPase-coupled lipid transmembrane transporter activity"/>
    <property type="evidence" value="ECO:0007669"/>
    <property type="project" value="TreeGrafter"/>
</dbReference>
<evidence type="ECO:0000256" key="2">
    <source>
        <dbReference type="ARBA" id="ARBA00022692"/>
    </source>
</evidence>